<dbReference type="Gene3D" id="3.30.559.10">
    <property type="entry name" value="Chloramphenicol acetyltransferase-like domain"/>
    <property type="match status" value="1"/>
</dbReference>
<dbReference type="InterPro" id="IPR001242">
    <property type="entry name" value="Condensation_dom"/>
</dbReference>
<name>A0A8H9GYR7_9DEIO</name>
<comment type="caution">
    <text evidence="3">The sequence shown here is derived from an EMBL/GenBank/DDBJ whole genome shotgun (WGS) entry which is preliminary data.</text>
</comment>
<dbReference type="PANTHER" id="PTHR45527">
    <property type="entry name" value="NONRIBOSOMAL PEPTIDE SYNTHETASE"/>
    <property type="match status" value="1"/>
</dbReference>
<proteinExistence type="predicted"/>
<evidence type="ECO:0000313" key="3">
    <source>
        <dbReference type="EMBL" id="GGM59172.1"/>
    </source>
</evidence>
<evidence type="ECO:0000313" key="4">
    <source>
        <dbReference type="Proteomes" id="UP000600547"/>
    </source>
</evidence>
<dbReference type="RefSeq" id="WP_189062844.1">
    <property type="nucleotide sequence ID" value="NZ_BMQG01000028.1"/>
</dbReference>
<dbReference type="GO" id="GO:0005737">
    <property type="term" value="C:cytoplasm"/>
    <property type="evidence" value="ECO:0007669"/>
    <property type="project" value="TreeGrafter"/>
</dbReference>
<sequence>MTVPLPVTLAQRSLWTDLDDPDGSVLNHVVETLDLRGPLDPARFEAALTHALADVAALHVRYARVDGQPAQLPTGEPPRPPGRLDWRAHPDPEAQARAHERDAARRPLGLRTGDLYRHALHRLADDHWRWVFVTHHIALDGYGVTQLLTQLAAHHRALSGLHAPPAPFGPLAAPALEDRAYDGSAQQCADGARLRAAYADLPFEAAPLLHLGLQMGYRAQRTVPPALVRFLRTVTAAWGAAWPDALMAACAAQWHARTGEPAVLIAAPVMLRLGSAAAHVPCMRMNLLPLRIEVSPGDDLATLTRRTQAARTHAQGAAHYRLERLWGDLDRRRLFGPEVNVIPFAAPLDFGPGLGVTRDTPASGPVEDLAFTFSGWHDDLTVTADGHPVLHTPESLETLLDDLLRHLHTGLRVPALREVRT</sequence>
<evidence type="ECO:0000259" key="2">
    <source>
        <dbReference type="Pfam" id="PF00668"/>
    </source>
</evidence>
<dbReference type="Proteomes" id="UP000600547">
    <property type="component" value="Unassembled WGS sequence"/>
</dbReference>
<dbReference type="Pfam" id="PF00668">
    <property type="entry name" value="Condensation"/>
    <property type="match status" value="1"/>
</dbReference>
<dbReference type="GO" id="GO:0043041">
    <property type="term" value="P:amino acid activation for nonribosomal peptide biosynthetic process"/>
    <property type="evidence" value="ECO:0007669"/>
    <property type="project" value="TreeGrafter"/>
</dbReference>
<reference evidence="4" key="1">
    <citation type="journal article" date="2019" name="Int. J. Syst. Evol. Microbiol.">
        <title>The Global Catalogue of Microorganisms (GCM) 10K type strain sequencing project: providing services to taxonomists for standard genome sequencing and annotation.</title>
        <authorList>
            <consortium name="The Broad Institute Genomics Platform"/>
            <consortium name="The Broad Institute Genome Sequencing Center for Infectious Disease"/>
            <person name="Wu L."/>
            <person name="Ma J."/>
        </authorList>
    </citation>
    <scope>NUCLEOTIDE SEQUENCE [LARGE SCALE GENOMIC DNA]</scope>
    <source>
        <strain evidence="4">JCM 31047</strain>
    </source>
</reference>
<feature type="domain" description="Condensation" evidence="2">
    <location>
        <begin position="6"/>
        <end position="342"/>
    </location>
</feature>
<dbReference type="SUPFAM" id="SSF52777">
    <property type="entry name" value="CoA-dependent acyltransferases"/>
    <property type="match status" value="2"/>
</dbReference>
<dbReference type="EMBL" id="BMQG01000028">
    <property type="protein sequence ID" value="GGM59172.1"/>
    <property type="molecule type" value="Genomic_DNA"/>
</dbReference>
<dbReference type="GO" id="GO:0031177">
    <property type="term" value="F:phosphopantetheine binding"/>
    <property type="evidence" value="ECO:0007669"/>
    <property type="project" value="TreeGrafter"/>
</dbReference>
<organism evidence="3 4">
    <name type="scientific">Deinococcus arenae</name>
    <dbReference type="NCBI Taxonomy" id="1452751"/>
    <lineage>
        <taxon>Bacteria</taxon>
        <taxon>Thermotogati</taxon>
        <taxon>Deinococcota</taxon>
        <taxon>Deinococci</taxon>
        <taxon>Deinococcales</taxon>
        <taxon>Deinococcaceae</taxon>
        <taxon>Deinococcus</taxon>
    </lineage>
</organism>
<dbReference type="PANTHER" id="PTHR45527:SF1">
    <property type="entry name" value="FATTY ACID SYNTHASE"/>
    <property type="match status" value="1"/>
</dbReference>
<keyword evidence="4" id="KW-1185">Reference proteome</keyword>
<feature type="compositionally biased region" description="Basic and acidic residues" evidence="1">
    <location>
        <begin position="82"/>
        <end position="105"/>
    </location>
</feature>
<protein>
    <recommendedName>
        <fullName evidence="2">Condensation domain-containing protein</fullName>
    </recommendedName>
</protein>
<dbReference type="Gene3D" id="3.30.559.30">
    <property type="entry name" value="Nonribosomal peptide synthetase, condensation domain"/>
    <property type="match status" value="1"/>
</dbReference>
<dbReference type="GO" id="GO:0003824">
    <property type="term" value="F:catalytic activity"/>
    <property type="evidence" value="ECO:0007669"/>
    <property type="project" value="InterPro"/>
</dbReference>
<feature type="region of interest" description="Disordered" evidence="1">
    <location>
        <begin position="68"/>
        <end position="105"/>
    </location>
</feature>
<gene>
    <name evidence="3" type="ORF">GCM10008956_38390</name>
</gene>
<evidence type="ECO:0000256" key="1">
    <source>
        <dbReference type="SAM" id="MobiDB-lite"/>
    </source>
</evidence>
<dbReference type="InterPro" id="IPR023213">
    <property type="entry name" value="CAT-like_dom_sf"/>
</dbReference>
<dbReference type="AlphaFoldDB" id="A0A8H9GYR7"/>
<accession>A0A8H9GYR7</accession>
<dbReference type="GO" id="GO:0044550">
    <property type="term" value="P:secondary metabolite biosynthetic process"/>
    <property type="evidence" value="ECO:0007669"/>
    <property type="project" value="TreeGrafter"/>
</dbReference>